<dbReference type="GO" id="GO:0016020">
    <property type="term" value="C:membrane"/>
    <property type="evidence" value="ECO:0007669"/>
    <property type="project" value="UniProtKB-SubCell"/>
</dbReference>
<evidence type="ECO:0000256" key="11">
    <source>
        <dbReference type="ARBA" id="ARBA00022833"/>
    </source>
</evidence>
<comment type="catalytic activity">
    <reaction evidence="17">
        <text>phytol + CTP = phytyl phosphate + CDP + H(+)</text>
        <dbReference type="Rhea" id="RHEA:38055"/>
        <dbReference type="ChEBI" id="CHEBI:15378"/>
        <dbReference type="ChEBI" id="CHEBI:17327"/>
        <dbReference type="ChEBI" id="CHEBI:37563"/>
        <dbReference type="ChEBI" id="CHEBI:58069"/>
        <dbReference type="ChEBI" id="CHEBI:75483"/>
        <dbReference type="EC" id="2.7.1.182"/>
    </reaction>
</comment>
<evidence type="ECO:0000313" key="20">
    <source>
        <dbReference type="EMBL" id="KAF2026896.1"/>
    </source>
</evidence>
<keyword evidence="5" id="KW-0934">Plastid</keyword>
<keyword evidence="11" id="KW-0862">Zinc</keyword>
<dbReference type="Gene3D" id="1.25.40.20">
    <property type="entry name" value="Ankyrin repeat-containing domain"/>
    <property type="match status" value="1"/>
</dbReference>
<evidence type="ECO:0000256" key="3">
    <source>
        <dbReference type="ARBA" id="ARBA00010794"/>
    </source>
</evidence>
<dbReference type="PROSITE" id="PS50865">
    <property type="entry name" value="ZF_MYND_2"/>
    <property type="match status" value="1"/>
</dbReference>
<dbReference type="PROSITE" id="PS01360">
    <property type="entry name" value="ZF_MYND_1"/>
    <property type="match status" value="1"/>
</dbReference>
<evidence type="ECO:0000256" key="14">
    <source>
        <dbReference type="ARBA" id="ARBA00023136"/>
    </source>
</evidence>
<sequence length="267" mass="29163">MDGMELRGWASQVSMIPSRDLTDPLGTALNTTLQSGSLEPLEAHIDSRCEELGSLESVVNELYPQRWGPTDIPIYNIILPYFVSTPGNKAHLLSVTSYLAHTIKIPVTGTDTTGATALYWSISCKPYAEPDFAQILFDAGGSVNQRNRFGGTAASEISQVDLSADTTRNVEMLKWYVEHGGDVDGKDNDGMNVRMLVEMMRKRVPGMAEVLAEGRAVRKEGDCANCGRSSGGGKAYAACARCKKVRYCCQECQRVDWKGHKKVCKGS</sequence>
<dbReference type="AlphaFoldDB" id="A0A9P4LHJ9"/>
<evidence type="ECO:0000256" key="4">
    <source>
        <dbReference type="ARBA" id="ARBA00022528"/>
    </source>
</evidence>
<comment type="similarity">
    <text evidence="3">Belongs to the polyprenol kinase family.</text>
</comment>
<comment type="subcellular location">
    <subcellularLocation>
        <location evidence="1">Membrane</location>
        <topology evidence="1">Multi-pass membrane protein</topology>
    </subcellularLocation>
    <subcellularLocation>
        <location evidence="2">Plastid</location>
        <location evidence="2">Chloroplast</location>
    </subcellularLocation>
</comment>
<keyword evidence="9 18" id="KW-0863">Zinc-finger</keyword>
<name>A0A9P4LHJ9_9PLEO</name>
<dbReference type="SUPFAM" id="SSF144232">
    <property type="entry name" value="HIT/MYND zinc finger-like"/>
    <property type="match status" value="1"/>
</dbReference>
<dbReference type="PANTHER" id="PTHR32523:SF8">
    <property type="entry name" value="DOLICHOL KINASE"/>
    <property type="match status" value="1"/>
</dbReference>
<evidence type="ECO:0000256" key="15">
    <source>
        <dbReference type="ARBA" id="ARBA00024015"/>
    </source>
</evidence>
<evidence type="ECO:0000256" key="17">
    <source>
        <dbReference type="ARBA" id="ARBA00048889"/>
    </source>
</evidence>
<evidence type="ECO:0000256" key="9">
    <source>
        <dbReference type="ARBA" id="ARBA00022771"/>
    </source>
</evidence>
<feature type="domain" description="MYND-type" evidence="19">
    <location>
        <begin position="223"/>
        <end position="264"/>
    </location>
</feature>
<dbReference type="EMBL" id="ML978235">
    <property type="protein sequence ID" value="KAF2026896.1"/>
    <property type="molecule type" value="Genomic_DNA"/>
</dbReference>
<dbReference type="InterPro" id="IPR002893">
    <property type="entry name" value="Znf_MYND"/>
</dbReference>
<keyword evidence="6" id="KW-0808">Transferase</keyword>
<keyword evidence="21" id="KW-1185">Reference proteome</keyword>
<dbReference type="OrthoDB" id="432970at2759"/>
<dbReference type="Gene3D" id="6.10.140.2220">
    <property type="match status" value="1"/>
</dbReference>
<dbReference type="PANTHER" id="PTHR32523">
    <property type="entry name" value="PHYTOL KINASE 1, CHLOROPLASTIC"/>
    <property type="match status" value="1"/>
</dbReference>
<gene>
    <name evidence="20" type="ORF">EK21DRAFT_102959</name>
</gene>
<dbReference type="GO" id="GO:0008270">
    <property type="term" value="F:zinc ion binding"/>
    <property type="evidence" value="ECO:0007669"/>
    <property type="project" value="UniProtKB-KW"/>
</dbReference>
<proteinExistence type="inferred from homology"/>
<evidence type="ECO:0000256" key="13">
    <source>
        <dbReference type="ARBA" id="ARBA00022989"/>
    </source>
</evidence>
<dbReference type="Pfam" id="PF01753">
    <property type="entry name" value="zf-MYND"/>
    <property type="match status" value="1"/>
</dbReference>
<evidence type="ECO:0000256" key="2">
    <source>
        <dbReference type="ARBA" id="ARBA00004229"/>
    </source>
</evidence>
<evidence type="ECO:0000256" key="8">
    <source>
        <dbReference type="ARBA" id="ARBA00022723"/>
    </source>
</evidence>
<keyword evidence="7" id="KW-0812">Transmembrane</keyword>
<protein>
    <recommendedName>
        <fullName evidence="16">phytol kinase</fullName>
        <ecNumber evidence="16">2.7.1.182</ecNumber>
    </recommendedName>
</protein>
<dbReference type="Proteomes" id="UP000799777">
    <property type="component" value="Unassembled WGS sequence"/>
</dbReference>
<evidence type="ECO:0000256" key="1">
    <source>
        <dbReference type="ARBA" id="ARBA00004141"/>
    </source>
</evidence>
<evidence type="ECO:0000256" key="5">
    <source>
        <dbReference type="ARBA" id="ARBA00022640"/>
    </source>
</evidence>
<keyword evidence="10" id="KW-0418">Kinase</keyword>
<dbReference type="InterPro" id="IPR039606">
    <property type="entry name" value="Phytol/farnesol_kinase"/>
</dbReference>
<comment type="pathway">
    <text evidence="15">Cofactor biosynthesis; tocopherol biosynthesis.</text>
</comment>
<organism evidence="20 21">
    <name type="scientific">Setomelanomma holmii</name>
    <dbReference type="NCBI Taxonomy" id="210430"/>
    <lineage>
        <taxon>Eukaryota</taxon>
        <taxon>Fungi</taxon>
        <taxon>Dikarya</taxon>
        <taxon>Ascomycota</taxon>
        <taxon>Pezizomycotina</taxon>
        <taxon>Dothideomycetes</taxon>
        <taxon>Pleosporomycetidae</taxon>
        <taxon>Pleosporales</taxon>
        <taxon>Pleosporineae</taxon>
        <taxon>Phaeosphaeriaceae</taxon>
        <taxon>Setomelanomma</taxon>
    </lineage>
</organism>
<evidence type="ECO:0000256" key="6">
    <source>
        <dbReference type="ARBA" id="ARBA00022679"/>
    </source>
</evidence>
<evidence type="ECO:0000259" key="19">
    <source>
        <dbReference type="PROSITE" id="PS50865"/>
    </source>
</evidence>
<keyword evidence="8" id="KW-0479">Metal-binding</keyword>
<evidence type="ECO:0000256" key="16">
    <source>
        <dbReference type="ARBA" id="ARBA00039024"/>
    </source>
</evidence>
<keyword evidence="4" id="KW-0150">Chloroplast</keyword>
<dbReference type="SUPFAM" id="SSF48403">
    <property type="entry name" value="Ankyrin repeat"/>
    <property type="match status" value="1"/>
</dbReference>
<keyword evidence="13" id="KW-1133">Transmembrane helix</keyword>
<dbReference type="InterPro" id="IPR036770">
    <property type="entry name" value="Ankyrin_rpt-contain_sf"/>
</dbReference>
<reference evidence="20" key="1">
    <citation type="journal article" date="2020" name="Stud. Mycol.">
        <title>101 Dothideomycetes genomes: a test case for predicting lifestyles and emergence of pathogens.</title>
        <authorList>
            <person name="Haridas S."/>
            <person name="Albert R."/>
            <person name="Binder M."/>
            <person name="Bloem J."/>
            <person name="Labutti K."/>
            <person name="Salamov A."/>
            <person name="Andreopoulos B."/>
            <person name="Baker S."/>
            <person name="Barry K."/>
            <person name="Bills G."/>
            <person name="Bluhm B."/>
            <person name="Cannon C."/>
            <person name="Castanera R."/>
            <person name="Culley D."/>
            <person name="Daum C."/>
            <person name="Ezra D."/>
            <person name="Gonzalez J."/>
            <person name="Henrissat B."/>
            <person name="Kuo A."/>
            <person name="Liang C."/>
            <person name="Lipzen A."/>
            <person name="Lutzoni F."/>
            <person name="Magnuson J."/>
            <person name="Mondo S."/>
            <person name="Nolan M."/>
            <person name="Ohm R."/>
            <person name="Pangilinan J."/>
            <person name="Park H.-J."/>
            <person name="Ramirez L."/>
            <person name="Alfaro M."/>
            <person name="Sun H."/>
            <person name="Tritt A."/>
            <person name="Yoshinaga Y."/>
            <person name="Zwiers L.-H."/>
            <person name="Turgeon B."/>
            <person name="Goodwin S."/>
            <person name="Spatafora J."/>
            <person name="Crous P."/>
            <person name="Grigoriev I."/>
        </authorList>
    </citation>
    <scope>NUCLEOTIDE SEQUENCE</scope>
    <source>
        <strain evidence="20">CBS 110217</strain>
    </source>
</reference>
<evidence type="ECO:0000256" key="18">
    <source>
        <dbReference type="PROSITE-ProRule" id="PRU00134"/>
    </source>
</evidence>
<evidence type="ECO:0000256" key="10">
    <source>
        <dbReference type="ARBA" id="ARBA00022777"/>
    </source>
</evidence>
<keyword evidence="12" id="KW-0809">Transit peptide</keyword>
<evidence type="ECO:0000313" key="21">
    <source>
        <dbReference type="Proteomes" id="UP000799777"/>
    </source>
</evidence>
<accession>A0A9P4LHJ9</accession>
<dbReference type="GO" id="GO:0010276">
    <property type="term" value="F:phytol kinase activity"/>
    <property type="evidence" value="ECO:0007669"/>
    <property type="project" value="UniProtKB-EC"/>
</dbReference>
<dbReference type="EC" id="2.7.1.182" evidence="16"/>
<evidence type="ECO:0000256" key="12">
    <source>
        <dbReference type="ARBA" id="ARBA00022946"/>
    </source>
</evidence>
<evidence type="ECO:0000256" key="7">
    <source>
        <dbReference type="ARBA" id="ARBA00022692"/>
    </source>
</evidence>
<comment type="caution">
    <text evidence="20">The sequence shown here is derived from an EMBL/GenBank/DDBJ whole genome shotgun (WGS) entry which is preliminary data.</text>
</comment>
<keyword evidence="14" id="KW-0472">Membrane</keyword>